<proteinExistence type="predicted"/>
<protein>
    <submittedName>
        <fullName evidence="1">Uncharacterized protein</fullName>
    </submittedName>
</protein>
<reference evidence="1" key="1">
    <citation type="submission" date="2021-05" db="EMBL/GenBank/DDBJ databases">
        <authorList>
            <person name="Alioto T."/>
            <person name="Alioto T."/>
            <person name="Gomez Garrido J."/>
        </authorList>
    </citation>
    <scope>NUCLEOTIDE SEQUENCE</scope>
</reference>
<accession>A0A8D8RQU4</accession>
<dbReference type="AlphaFoldDB" id="A0A8D8RQU4"/>
<name>A0A8D8RQU4_9HEMI</name>
<dbReference type="EMBL" id="HBUF01183113">
    <property type="protein sequence ID" value="CAG6655869.1"/>
    <property type="molecule type" value="Transcribed_RNA"/>
</dbReference>
<evidence type="ECO:0000313" key="1">
    <source>
        <dbReference type="EMBL" id="CAG6655869.1"/>
    </source>
</evidence>
<organism evidence="1">
    <name type="scientific">Cacopsylla melanoneura</name>
    <dbReference type="NCBI Taxonomy" id="428564"/>
    <lineage>
        <taxon>Eukaryota</taxon>
        <taxon>Metazoa</taxon>
        <taxon>Ecdysozoa</taxon>
        <taxon>Arthropoda</taxon>
        <taxon>Hexapoda</taxon>
        <taxon>Insecta</taxon>
        <taxon>Pterygota</taxon>
        <taxon>Neoptera</taxon>
        <taxon>Paraneoptera</taxon>
        <taxon>Hemiptera</taxon>
        <taxon>Sternorrhyncha</taxon>
        <taxon>Psylloidea</taxon>
        <taxon>Psyllidae</taxon>
        <taxon>Psyllinae</taxon>
        <taxon>Cacopsylla</taxon>
    </lineage>
</organism>
<sequence>MCRHPQHLEFLRDRRILFLLIASSHSDFTTHLNPPGILLSLFSFLYHSLLSRYCTLKKVQYRSGGTVTVRMFELPLFITSFFPTSRVHMPLLFHTRFPWFQLQTVKLHATGNEILVFVDLPNTRLLSSGPWSATCLTYIT</sequence>